<name>A0A7X6MMB0_9MYCO</name>
<keyword evidence="3" id="KW-0804">Transcription</keyword>
<dbReference type="AlphaFoldDB" id="A0A7X6MMB0"/>
<dbReference type="PANTHER" id="PTHR46796">
    <property type="entry name" value="HTH-TYPE TRANSCRIPTIONAL ACTIVATOR RHAS-RELATED"/>
    <property type="match status" value="1"/>
</dbReference>
<evidence type="ECO:0000259" key="4">
    <source>
        <dbReference type="PROSITE" id="PS01124"/>
    </source>
</evidence>
<evidence type="ECO:0000256" key="3">
    <source>
        <dbReference type="ARBA" id="ARBA00023163"/>
    </source>
</evidence>
<evidence type="ECO:0000313" key="6">
    <source>
        <dbReference type="Proteomes" id="UP000518188"/>
    </source>
</evidence>
<accession>A0A7X6MMB0</accession>
<dbReference type="InterPro" id="IPR018060">
    <property type="entry name" value="HTH_AraC"/>
</dbReference>
<dbReference type="GO" id="GO:0043565">
    <property type="term" value="F:sequence-specific DNA binding"/>
    <property type="evidence" value="ECO:0007669"/>
    <property type="project" value="InterPro"/>
</dbReference>
<comment type="caution">
    <text evidence="5">The sequence shown here is derived from an EMBL/GenBank/DDBJ whole genome shotgun (WGS) entry which is preliminary data.</text>
</comment>
<dbReference type="GO" id="GO:0003700">
    <property type="term" value="F:DNA-binding transcription factor activity"/>
    <property type="evidence" value="ECO:0007669"/>
    <property type="project" value="InterPro"/>
</dbReference>
<dbReference type="PANTHER" id="PTHR46796:SF15">
    <property type="entry name" value="BLL1074 PROTEIN"/>
    <property type="match status" value="1"/>
</dbReference>
<dbReference type="SMART" id="SM00342">
    <property type="entry name" value="HTH_ARAC"/>
    <property type="match status" value="1"/>
</dbReference>
<proteinExistence type="predicted"/>
<dbReference type="RefSeq" id="WP_044517949.1">
    <property type="nucleotide sequence ID" value="NZ_HG322951.1"/>
</dbReference>
<feature type="domain" description="HTH araC/xylS-type" evidence="4">
    <location>
        <begin position="150"/>
        <end position="247"/>
    </location>
</feature>
<evidence type="ECO:0000256" key="1">
    <source>
        <dbReference type="ARBA" id="ARBA00023015"/>
    </source>
</evidence>
<sequence>MRGSWTTGPGMMAVLGSFGDIELHHHPAVQLAVGIDGPLALVAADGTEQRCSIAAVAGGTRHAMRPDGARAALSIYLGPETDTATTLNATIRAHARHPGLWAVDGAEPLVMAVAAAARAGDLSGAADMVVDALLGRAGVPAGTAVHPQVRQAIELVTARIPSRTDLGSVAGEVAMSADYLGRLFRKQTGTSFAATARWTRLLAALEHLSAGTSITDAAHMAGFADGAHATRVCRELTGIAPSDVARALS</sequence>
<dbReference type="PROSITE" id="PS01124">
    <property type="entry name" value="HTH_ARAC_FAMILY_2"/>
    <property type="match status" value="1"/>
</dbReference>
<dbReference type="Proteomes" id="UP000518188">
    <property type="component" value="Unassembled WGS sequence"/>
</dbReference>
<dbReference type="Gene3D" id="1.10.10.60">
    <property type="entry name" value="Homeodomain-like"/>
    <property type="match status" value="1"/>
</dbReference>
<dbReference type="EMBL" id="JAAXPJ010000001">
    <property type="protein sequence ID" value="NKZ09537.1"/>
    <property type="molecule type" value="Genomic_DNA"/>
</dbReference>
<dbReference type="Pfam" id="PF12833">
    <property type="entry name" value="HTH_18"/>
    <property type="match status" value="1"/>
</dbReference>
<organism evidence="5 6">
    <name type="scientific">Mycolicibacterium septicum DSM 44393</name>
    <dbReference type="NCBI Taxonomy" id="1341646"/>
    <lineage>
        <taxon>Bacteria</taxon>
        <taxon>Bacillati</taxon>
        <taxon>Actinomycetota</taxon>
        <taxon>Actinomycetes</taxon>
        <taxon>Mycobacteriales</taxon>
        <taxon>Mycobacteriaceae</taxon>
        <taxon>Mycolicibacterium</taxon>
    </lineage>
</organism>
<keyword evidence="2" id="KW-0238">DNA-binding</keyword>
<dbReference type="InterPro" id="IPR050204">
    <property type="entry name" value="AraC_XylS_family_regulators"/>
</dbReference>
<gene>
    <name evidence="5" type="ORF">HGA11_00980</name>
</gene>
<evidence type="ECO:0000313" key="5">
    <source>
        <dbReference type="EMBL" id="NKZ09537.1"/>
    </source>
</evidence>
<protein>
    <submittedName>
        <fullName evidence="5">Helix-turn-helix transcriptional regulator</fullName>
    </submittedName>
</protein>
<keyword evidence="1" id="KW-0805">Transcription regulation</keyword>
<reference evidence="5 6" key="1">
    <citation type="submission" date="2020-04" db="EMBL/GenBank/DDBJ databases">
        <title>MicrobeNet Type strains.</title>
        <authorList>
            <person name="Nicholson A.C."/>
        </authorList>
    </citation>
    <scope>NUCLEOTIDE SEQUENCE [LARGE SCALE GENOMIC DNA]</scope>
    <source>
        <strain evidence="5 6">ATCC 700731</strain>
    </source>
</reference>
<evidence type="ECO:0000256" key="2">
    <source>
        <dbReference type="ARBA" id="ARBA00023125"/>
    </source>
</evidence>